<comment type="catalytic activity">
    <reaction evidence="4">
        <text>NAD(+) + H2O = ADP-D-ribose + nicotinamide + H(+)</text>
        <dbReference type="Rhea" id="RHEA:16301"/>
        <dbReference type="ChEBI" id="CHEBI:15377"/>
        <dbReference type="ChEBI" id="CHEBI:15378"/>
        <dbReference type="ChEBI" id="CHEBI:17154"/>
        <dbReference type="ChEBI" id="CHEBI:57540"/>
        <dbReference type="ChEBI" id="CHEBI:57967"/>
        <dbReference type="EC" id="3.2.2.6"/>
    </reaction>
    <physiologicalReaction direction="left-to-right" evidence="4">
        <dbReference type="Rhea" id="RHEA:16302"/>
    </physiologicalReaction>
</comment>
<keyword evidence="3" id="KW-0520">NAD</keyword>
<evidence type="ECO:0000313" key="7">
    <source>
        <dbReference type="RefSeq" id="XP_015947488.3"/>
    </source>
</evidence>
<organism evidence="6 7">
    <name type="scientific">Arachis duranensis</name>
    <name type="common">Wild peanut</name>
    <dbReference type="NCBI Taxonomy" id="130453"/>
    <lineage>
        <taxon>Eukaryota</taxon>
        <taxon>Viridiplantae</taxon>
        <taxon>Streptophyta</taxon>
        <taxon>Embryophyta</taxon>
        <taxon>Tracheophyta</taxon>
        <taxon>Spermatophyta</taxon>
        <taxon>Magnoliopsida</taxon>
        <taxon>eudicotyledons</taxon>
        <taxon>Gunneridae</taxon>
        <taxon>Pentapetalae</taxon>
        <taxon>rosids</taxon>
        <taxon>fabids</taxon>
        <taxon>Fabales</taxon>
        <taxon>Fabaceae</taxon>
        <taxon>Papilionoideae</taxon>
        <taxon>50 kb inversion clade</taxon>
        <taxon>dalbergioids sensu lato</taxon>
        <taxon>Dalbergieae</taxon>
        <taxon>Pterocarpus clade</taxon>
        <taxon>Arachis</taxon>
    </lineage>
</organism>
<dbReference type="InterPro" id="IPR035897">
    <property type="entry name" value="Toll_tir_struct_dom_sf"/>
</dbReference>
<dbReference type="RefSeq" id="XP_015947488.3">
    <property type="nucleotide sequence ID" value="XM_016092002.3"/>
</dbReference>
<dbReference type="GO" id="GO:0061809">
    <property type="term" value="F:NAD+ nucleosidase activity, cyclic ADP-ribose generating"/>
    <property type="evidence" value="ECO:0007669"/>
    <property type="project" value="UniProtKB-EC"/>
</dbReference>
<gene>
    <name evidence="7" type="primary">LOC107472478</name>
</gene>
<dbReference type="AlphaFoldDB" id="A0A6P4C8A3"/>
<keyword evidence="6" id="KW-1185">Reference proteome</keyword>
<evidence type="ECO:0000259" key="5">
    <source>
        <dbReference type="PROSITE" id="PS50104"/>
    </source>
</evidence>
<evidence type="ECO:0000313" key="6">
    <source>
        <dbReference type="Proteomes" id="UP000515211"/>
    </source>
</evidence>
<dbReference type="Gene3D" id="3.40.50.10140">
    <property type="entry name" value="Toll/interleukin-1 receptor homology (TIR) domain"/>
    <property type="match status" value="1"/>
</dbReference>
<dbReference type="Proteomes" id="UP000515211">
    <property type="component" value="Unplaced"/>
</dbReference>
<evidence type="ECO:0000256" key="1">
    <source>
        <dbReference type="ARBA" id="ARBA00011982"/>
    </source>
</evidence>
<dbReference type="GO" id="GO:0007165">
    <property type="term" value="P:signal transduction"/>
    <property type="evidence" value="ECO:0007669"/>
    <property type="project" value="InterPro"/>
</dbReference>
<dbReference type="PROSITE" id="PS50104">
    <property type="entry name" value="TIR"/>
    <property type="match status" value="1"/>
</dbReference>
<feature type="domain" description="TIR" evidence="5">
    <location>
        <begin position="29"/>
        <end position="183"/>
    </location>
</feature>
<dbReference type="InterPro" id="IPR000157">
    <property type="entry name" value="TIR_dom"/>
</dbReference>
<name>A0A6P4C8A3_ARADU</name>
<dbReference type="Pfam" id="PF01582">
    <property type="entry name" value="TIR"/>
    <property type="match status" value="1"/>
</dbReference>
<proteinExistence type="predicted"/>
<evidence type="ECO:0000256" key="2">
    <source>
        <dbReference type="ARBA" id="ARBA00022801"/>
    </source>
</evidence>
<evidence type="ECO:0000256" key="4">
    <source>
        <dbReference type="ARBA" id="ARBA00047304"/>
    </source>
</evidence>
<dbReference type="PANTHER" id="PTHR32009">
    <property type="entry name" value="TMV RESISTANCE PROTEIN N-LIKE"/>
    <property type="match status" value="1"/>
</dbReference>
<dbReference type="KEGG" id="adu:107472478"/>
<dbReference type="GeneID" id="107472478"/>
<dbReference type="EC" id="3.2.2.6" evidence="1"/>
<dbReference type="SMART" id="SM00255">
    <property type="entry name" value="TIR"/>
    <property type="match status" value="1"/>
</dbReference>
<reference evidence="7" key="1">
    <citation type="submission" date="2025-08" db="UniProtKB">
        <authorList>
            <consortium name="RefSeq"/>
        </authorList>
    </citation>
    <scope>IDENTIFICATION</scope>
    <source>
        <tissue evidence="7">Whole plant</tissue>
    </source>
</reference>
<dbReference type="SUPFAM" id="SSF52200">
    <property type="entry name" value="Toll/Interleukin receptor TIR domain"/>
    <property type="match status" value="1"/>
</dbReference>
<accession>A0A6P4C8A3</accession>
<dbReference type="PANTHER" id="PTHR32009:SF39">
    <property type="entry name" value="TIR DOMAIN-CONTAINING PROTEIN"/>
    <property type="match status" value="1"/>
</dbReference>
<evidence type="ECO:0000256" key="3">
    <source>
        <dbReference type="ARBA" id="ARBA00023027"/>
    </source>
</evidence>
<sequence length="183" mass="20605">MAVDGAAGAASSSSSPAPWVWATSSLSEGMYDVFLNFRGEDTRYLFTDYLYHGLADVKKLEVFRDDPGLKLGDEIKPTLMEAIKRSRIHIVVMSENYVSSSWCLLELEQMLKYYSKDGNKRSVIPVFYHVTPAEMRHQTSTISKKAMKKHKKREGKDKAKAWKLALSRVCGISGGHIVKKGNR</sequence>
<protein>
    <recommendedName>
        <fullName evidence="1">ADP-ribosyl cyclase/cyclic ADP-ribose hydrolase</fullName>
        <ecNumber evidence="1">3.2.2.6</ecNumber>
    </recommendedName>
</protein>
<keyword evidence="2" id="KW-0378">Hydrolase</keyword>